<organism evidence="2 3">
    <name type="scientific">Achromobacter spanius</name>
    <dbReference type="NCBI Taxonomy" id="217203"/>
    <lineage>
        <taxon>Bacteria</taxon>
        <taxon>Pseudomonadati</taxon>
        <taxon>Pseudomonadota</taxon>
        <taxon>Betaproteobacteria</taxon>
        <taxon>Burkholderiales</taxon>
        <taxon>Alcaligenaceae</taxon>
        <taxon>Achromobacter</taxon>
    </lineage>
</organism>
<dbReference type="PANTHER" id="PTHR42928:SF5">
    <property type="entry name" value="BLR1237 PROTEIN"/>
    <property type="match status" value="1"/>
</dbReference>
<dbReference type="Pfam" id="PF03401">
    <property type="entry name" value="TctC"/>
    <property type="match status" value="1"/>
</dbReference>
<dbReference type="OrthoDB" id="5171643at2"/>
<comment type="similarity">
    <text evidence="1">Belongs to the UPF0065 (bug) family.</text>
</comment>
<dbReference type="Gene3D" id="3.40.190.10">
    <property type="entry name" value="Periplasmic binding protein-like II"/>
    <property type="match status" value="1"/>
</dbReference>
<keyword evidence="3" id="KW-1185">Reference proteome</keyword>
<protein>
    <submittedName>
        <fullName evidence="2">LacI family transcriptional regulator</fullName>
    </submittedName>
</protein>
<dbReference type="PANTHER" id="PTHR42928">
    <property type="entry name" value="TRICARBOXYLATE-BINDING PROTEIN"/>
    <property type="match status" value="1"/>
</dbReference>
<evidence type="ECO:0000256" key="1">
    <source>
        <dbReference type="ARBA" id="ARBA00006987"/>
    </source>
</evidence>
<gene>
    <name evidence="2" type="ORF">CLM73_20060</name>
</gene>
<dbReference type="InterPro" id="IPR005064">
    <property type="entry name" value="BUG"/>
</dbReference>
<dbReference type="EMBL" id="CP023270">
    <property type="protein sequence ID" value="AVJ29222.1"/>
    <property type="molecule type" value="Genomic_DNA"/>
</dbReference>
<reference evidence="2 3" key="1">
    <citation type="submission" date="2017-09" db="EMBL/GenBank/DDBJ databases">
        <title>Genomic, metabolic, and phenotypic characteristics of bacterial isolates from the natural microbiome of the model nematode Caenorhabditis elegans.</title>
        <authorList>
            <person name="Zimmermann J."/>
            <person name="Obeng N."/>
            <person name="Yang W."/>
            <person name="Obeng O."/>
            <person name="Kissoyan K."/>
            <person name="Pees B."/>
            <person name="Dirksen P."/>
            <person name="Hoppner M."/>
            <person name="Franke A."/>
            <person name="Rosenstiel P."/>
            <person name="Leippe M."/>
            <person name="Dierking K."/>
            <person name="Kaleta C."/>
            <person name="Schulenburg H."/>
        </authorList>
    </citation>
    <scope>NUCLEOTIDE SEQUENCE [LARGE SCALE GENOMIC DNA]</scope>
    <source>
        <strain evidence="2 3">MYb73</strain>
    </source>
</reference>
<dbReference type="Proteomes" id="UP000239477">
    <property type="component" value="Chromosome"/>
</dbReference>
<evidence type="ECO:0000313" key="2">
    <source>
        <dbReference type="EMBL" id="AVJ29222.1"/>
    </source>
</evidence>
<dbReference type="SUPFAM" id="SSF53850">
    <property type="entry name" value="Periplasmic binding protein-like II"/>
    <property type="match status" value="1"/>
</dbReference>
<dbReference type="AlphaFoldDB" id="A0A2S0IB12"/>
<proteinExistence type="inferred from homology"/>
<sequence length="327" mass="34137">MVTRRTVLATLMGGAGALIAPGMLRAQGNFPDKPVRIIVPNPPGGASDVISRVLAAKLSNAWGQTVIVENRPGAGGSIGAQYVAGQKNDGTTLLMGGIASHAINPALYKNIGYDPIKDFTPVALIGTLSNALLVRPDFPASNVQELIALAKAKPGTHMYASVGNGTSPHLSGALFCQMANIQMIHVPYKGSSAALNDLLGGQIEMGFDNLSAGLPYVKDGKLKALAVTTAERSPLVPDVPTIAESGLPGYEITSWPGLLGPAGMDPTVTDFINESVNKVLRDPEFQAQLLTLGTTARPMTAAEFKEFLKGQVAKYKQIADRAGLKLG</sequence>
<name>A0A2S0IB12_9BURK</name>
<dbReference type="PIRSF" id="PIRSF017082">
    <property type="entry name" value="YflP"/>
    <property type="match status" value="1"/>
</dbReference>
<dbReference type="InterPro" id="IPR042100">
    <property type="entry name" value="Bug_dom1"/>
</dbReference>
<dbReference type="CDD" id="cd13578">
    <property type="entry name" value="PBP2_Bug27"/>
    <property type="match status" value="1"/>
</dbReference>
<dbReference type="Gene3D" id="3.40.190.150">
    <property type="entry name" value="Bordetella uptake gene, domain 1"/>
    <property type="match status" value="1"/>
</dbReference>
<accession>A0A2S0IB12</accession>
<evidence type="ECO:0000313" key="3">
    <source>
        <dbReference type="Proteomes" id="UP000239477"/>
    </source>
</evidence>